<dbReference type="Proteomes" id="UP000190092">
    <property type="component" value="Unassembled WGS sequence"/>
</dbReference>
<dbReference type="InterPro" id="IPR031778">
    <property type="entry name" value="Sortilin_N"/>
</dbReference>
<sequence length="350" mass="38123">MAEASNIYVGVAGYFGKPDQTGKVGVFQRAAKGGDWKHVLGNVQAFTVFVHPDNPEIVFAGTSDGVWRSTDRGATFSRAGFPDTGKEIWSFLVDRRDPKRMLAGASPIDIYRSDDGGVTWRKLSTPVIVTHCTGPFASRVMRLAQNPKNPDEIYAALEINGVMRSSDGGETWVDCSDGLIKLAEQPHLKSKIVSDTTAEGMLDGHAVTISPATPDSAIVALRMGLFRTLDHGKTWQDMEMRRFSPITYGRDVKVSPTDPNTLYAALSVAAASHDGALYRSQDGGQSWQRFDKVQVHGTIMSIGLHQRDPDQVYIGARYEGEVFGTQDGGKSWQAMPLPSDVQHIYAVACG</sequence>
<proteinExistence type="predicted"/>
<accession>A0A1T4L9F0</accession>
<keyword evidence="4" id="KW-1185">Reference proteome</keyword>
<feature type="domain" description="Sortilin N-terminal" evidence="2">
    <location>
        <begin position="276"/>
        <end position="342"/>
    </location>
</feature>
<dbReference type="Pfam" id="PF15902">
    <property type="entry name" value="Sortilin-Vps10"/>
    <property type="match status" value="1"/>
</dbReference>
<name>A0A1T4L9F0_9HYPH</name>
<dbReference type="InterPro" id="IPR015943">
    <property type="entry name" value="WD40/YVTN_repeat-like_dom_sf"/>
</dbReference>
<dbReference type="InterPro" id="IPR052025">
    <property type="entry name" value="Xyloglucanase_GH74"/>
</dbReference>
<evidence type="ECO:0000256" key="1">
    <source>
        <dbReference type="ARBA" id="ARBA00022737"/>
    </source>
</evidence>
<dbReference type="EMBL" id="FUWJ01000001">
    <property type="protein sequence ID" value="SJZ51137.1"/>
    <property type="molecule type" value="Genomic_DNA"/>
</dbReference>
<reference evidence="4" key="1">
    <citation type="submission" date="2017-02" db="EMBL/GenBank/DDBJ databases">
        <authorList>
            <person name="Varghese N."/>
            <person name="Submissions S."/>
        </authorList>
    </citation>
    <scope>NUCLEOTIDE SEQUENCE [LARGE SCALE GENOMIC DNA]</scope>
    <source>
        <strain evidence="4">ATCC 27094</strain>
    </source>
</reference>
<evidence type="ECO:0000259" key="2">
    <source>
        <dbReference type="Pfam" id="PF15902"/>
    </source>
</evidence>
<dbReference type="Gene3D" id="2.130.10.10">
    <property type="entry name" value="YVTN repeat-like/Quinoprotein amine dehydrogenase"/>
    <property type="match status" value="2"/>
</dbReference>
<evidence type="ECO:0000313" key="3">
    <source>
        <dbReference type="EMBL" id="SJZ51137.1"/>
    </source>
</evidence>
<dbReference type="CDD" id="cd15482">
    <property type="entry name" value="Sialidase_non-viral"/>
    <property type="match status" value="1"/>
</dbReference>
<evidence type="ECO:0000313" key="4">
    <source>
        <dbReference type="Proteomes" id="UP000190092"/>
    </source>
</evidence>
<organism evidence="3 4">
    <name type="scientific">Enhydrobacter aerosaccus</name>
    <dbReference type="NCBI Taxonomy" id="225324"/>
    <lineage>
        <taxon>Bacteria</taxon>
        <taxon>Pseudomonadati</taxon>
        <taxon>Pseudomonadota</taxon>
        <taxon>Alphaproteobacteria</taxon>
        <taxon>Hyphomicrobiales</taxon>
        <taxon>Enhydrobacter</taxon>
    </lineage>
</organism>
<dbReference type="AlphaFoldDB" id="A0A1T4L9F0"/>
<dbReference type="GO" id="GO:0010411">
    <property type="term" value="P:xyloglucan metabolic process"/>
    <property type="evidence" value="ECO:0007669"/>
    <property type="project" value="TreeGrafter"/>
</dbReference>
<gene>
    <name evidence="3" type="ORF">SAMN02745126_01421</name>
</gene>
<dbReference type="SUPFAM" id="SSF110296">
    <property type="entry name" value="Oligoxyloglucan reducing end-specific cellobiohydrolase"/>
    <property type="match status" value="1"/>
</dbReference>
<dbReference type="PANTHER" id="PTHR43739:SF5">
    <property type="entry name" value="EXO-ALPHA-SIALIDASE"/>
    <property type="match status" value="1"/>
</dbReference>
<dbReference type="InterPro" id="IPR002860">
    <property type="entry name" value="BNR_rpt"/>
</dbReference>
<dbReference type="STRING" id="225324.SAMN02745126_01421"/>
<protein>
    <submittedName>
        <fullName evidence="3">BNR/Asp-box repeat-containing protein</fullName>
    </submittedName>
</protein>
<dbReference type="RefSeq" id="WP_085933053.1">
    <property type="nucleotide sequence ID" value="NZ_FUWJ01000001.1"/>
</dbReference>
<dbReference type="Pfam" id="PF02012">
    <property type="entry name" value="BNR"/>
    <property type="match status" value="1"/>
</dbReference>
<dbReference type="PANTHER" id="PTHR43739">
    <property type="entry name" value="XYLOGLUCANASE (EUROFUNG)"/>
    <property type="match status" value="1"/>
</dbReference>
<keyword evidence="1" id="KW-0677">Repeat</keyword>
<dbReference type="OrthoDB" id="9764804at2"/>